<dbReference type="Gene3D" id="3.40.50.200">
    <property type="entry name" value="Peptidase S8/S53 domain"/>
    <property type="match status" value="2"/>
</dbReference>
<feature type="active site" description="Charge relay system" evidence="5">
    <location>
        <position position="390"/>
    </location>
</feature>
<proteinExistence type="inferred from homology"/>
<feature type="domain" description="Peptidase S8/S53" evidence="7">
    <location>
        <begin position="204"/>
        <end position="623"/>
    </location>
</feature>
<evidence type="ECO:0000256" key="4">
    <source>
        <dbReference type="ARBA" id="ARBA00022825"/>
    </source>
</evidence>
<gene>
    <name evidence="9" type="ORF">CLV43_103738</name>
</gene>
<comment type="caution">
    <text evidence="9">The sequence shown here is derived from an EMBL/GenBank/DDBJ whole genome shotgun (WGS) entry which is preliminary data.</text>
</comment>
<dbReference type="InterPro" id="IPR015500">
    <property type="entry name" value="Peptidase_S8_subtilisin-rel"/>
</dbReference>
<evidence type="ECO:0000313" key="10">
    <source>
        <dbReference type="Proteomes" id="UP000239494"/>
    </source>
</evidence>
<dbReference type="GO" id="GO:0006508">
    <property type="term" value="P:proteolysis"/>
    <property type="evidence" value="ECO:0007669"/>
    <property type="project" value="UniProtKB-KW"/>
</dbReference>
<organism evidence="9 10">
    <name type="scientific">Umezawaea tangerina</name>
    <dbReference type="NCBI Taxonomy" id="84725"/>
    <lineage>
        <taxon>Bacteria</taxon>
        <taxon>Bacillati</taxon>
        <taxon>Actinomycetota</taxon>
        <taxon>Actinomycetes</taxon>
        <taxon>Pseudonocardiales</taxon>
        <taxon>Pseudonocardiaceae</taxon>
        <taxon>Umezawaea</taxon>
    </lineage>
</organism>
<dbReference type="AlphaFoldDB" id="A0A2T0TE96"/>
<reference evidence="9 10" key="1">
    <citation type="submission" date="2018-03" db="EMBL/GenBank/DDBJ databases">
        <title>Genomic Encyclopedia of Archaeal and Bacterial Type Strains, Phase II (KMG-II): from individual species to whole genera.</title>
        <authorList>
            <person name="Goeker M."/>
        </authorList>
    </citation>
    <scope>NUCLEOTIDE SEQUENCE [LARGE SCALE GENOMIC DNA]</scope>
    <source>
        <strain evidence="9 10">DSM 44720</strain>
    </source>
</reference>
<evidence type="ECO:0000256" key="2">
    <source>
        <dbReference type="ARBA" id="ARBA00022670"/>
    </source>
</evidence>
<evidence type="ECO:0000259" key="8">
    <source>
        <dbReference type="Pfam" id="PF04151"/>
    </source>
</evidence>
<dbReference type="InterPro" id="IPR050131">
    <property type="entry name" value="Peptidase_S8_subtilisin-like"/>
</dbReference>
<evidence type="ECO:0000313" key="9">
    <source>
        <dbReference type="EMBL" id="PRY43987.1"/>
    </source>
</evidence>
<dbReference type="Pfam" id="PF04151">
    <property type="entry name" value="PPC"/>
    <property type="match status" value="1"/>
</dbReference>
<feature type="domain" description="Peptidase C-terminal archaeal/bacterial" evidence="8">
    <location>
        <begin position="954"/>
        <end position="1025"/>
    </location>
</feature>
<keyword evidence="10" id="KW-1185">Reference proteome</keyword>
<dbReference type="PROSITE" id="PS00138">
    <property type="entry name" value="SUBTILASE_SER"/>
    <property type="match status" value="1"/>
</dbReference>
<evidence type="ECO:0000259" key="7">
    <source>
        <dbReference type="Pfam" id="PF00082"/>
    </source>
</evidence>
<name>A0A2T0TE96_9PSEU</name>
<dbReference type="InterPro" id="IPR023828">
    <property type="entry name" value="Peptidase_S8_Ser-AS"/>
</dbReference>
<dbReference type="PANTHER" id="PTHR43806:SF11">
    <property type="entry name" value="CEREVISIN-RELATED"/>
    <property type="match status" value="1"/>
</dbReference>
<dbReference type="Pfam" id="PF00082">
    <property type="entry name" value="Peptidase_S8"/>
    <property type="match status" value="1"/>
</dbReference>
<sequence length="1107" mass="114270">MGCLSYCPFVRGEMCFHHSSPTKGLCVVIKSGLRWRHRTSVALLAAVLGSTGFGFAATPALAQPVPPAQADKQLDKQDRALIAEAEQQGKADVTLLVAAEDGKVEAATAELKALGAVVETTDRKVDYLKVTLPRDNAEKAAKLASVNAVDVDGLVELDDPKIEGAATPLPQKAPGAKTPKDNPYMPIADTGAASFAQSHPKWDGRNTTIAILDSGVDLDHPALATTTTGERKIVDWYNANAPTENDGTWVAMSKERYTGKFVVGGVTYTAPATGGPYAVGFLKETAKDLGDPTSETGGDLNRDGDRVDSFPILQDVLTKEVRVDLDGDGDFTDQTAMIDYKVKKDVGFFGTDNPATPIAERMAFVVQTNRSVYDNGGTAFVNIGIAGAEHGTHVAGITAANNMFGGKMTGAAPGAKLMAVKVCLTSSSCTSSGLLEGVLYAARNGADVVNISIGGLPALNDGNNARAELYNRTIAEYNVQLFISAGNSGAGANSVGDPSVATDAVSVGSYISKETWLSNYGSVTKQGDNLHGFSSRGPREDGGFKPDIIAPGAAISTIPRWEAPGPVAGTYELPAGYAMLQGTSMASPQATGAAALLISAYKATHNGERPNAAKLRNAIKSGADFQSEFGAYEQGAGLFDVKAAYNILSRSGATDTVTTSVEVHTVLSGQLKPTPNTGVGIHDREGVTIGKDYTRTYTLTRTTGSAKPVKYKVDWDGDKSAFDSAGSVTLPLNTPVKFDVKVKPRKAGALSAVLSLDNPSTPGVDVQTMNTVFAAADFTAANKYAVSQSGDISRNQVSSLFVRVPQGASALKIDLVGGGDPGKGQVRFLRFDPTGVPIDPTATTSCYNPDAGAGCSTGSATSRTVNNPLPGVWEVVVEARRTSDADRAPYKVTASVLGTAVSPNPDVIASATLGTPVARTYQVTNSLGALNGHLVGGPLASARIARPSIANGTSQTYDLTVPAGATAVSATIGKTSDATADLDLVLYNCTTGTCVVAGSSADGDSEESVTLANPAAGAWRVLVDGYSVPAGTTEYDYIDLYAAPSLGSVVVSDPLADHAAGTTWTVGGTVTATGQPGAGRVLRGELLVQTSEGSTVGRGTVVVQSVV</sequence>
<dbReference type="InterPro" id="IPR000209">
    <property type="entry name" value="Peptidase_S8/S53_dom"/>
</dbReference>
<dbReference type="Gene3D" id="2.60.120.380">
    <property type="match status" value="1"/>
</dbReference>
<evidence type="ECO:0000256" key="6">
    <source>
        <dbReference type="RuleBase" id="RU003355"/>
    </source>
</evidence>
<protein>
    <submittedName>
        <fullName evidence="9">Subtilase family protein</fullName>
    </submittedName>
</protein>
<dbReference type="InterPro" id="IPR023827">
    <property type="entry name" value="Peptidase_S8_Asp-AS"/>
</dbReference>
<keyword evidence="4 5" id="KW-0720">Serine protease</keyword>
<dbReference type="PRINTS" id="PR00723">
    <property type="entry name" value="SUBTILISIN"/>
</dbReference>
<dbReference type="InterPro" id="IPR007280">
    <property type="entry name" value="Peptidase_C_arc/bac"/>
</dbReference>
<keyword evidence="2 5" id="KW-0645">Protease</keyword>
<evidence type="ECO:0000256" key="5">
    <source>
        <dbReference type="PROSITE-ProRule" id="PRU01240"/>
    </source>
</evidence>
<dbReference type="Proteomes" id="UP000239494">
    <property type="component" value="Unassembled WGS sequence"/>
</dbReference>
<dbReference type="EMBL" id="PVTF01000003">
    <property type="protein sequence ID" value="PRY43987.1"/>
    <property type="molecule type" value="Genomic_DNA"/>
</dbReference>
<dbReference type="PROSITE" id="PS00136">
    <property type="entry name" value="SUBTILASE_ASP"/>
    <property type="match status" value="1"/>
</dbReference>
<feature type="active site" description="Charge relay system" evidence="5">
    <location>
        <position position="584"/>
    </location>
</feature>
<evidence type="ECO:0000256" key="3">
    <source>
        <dbReference type="ARBA" id="ARBA00022801"/>
    </source>
</evidence>
<dbReference type="SUPFAM" id="SSF52743">
    <property type="entry name" value="Subtilisin-like"/>
    <property type="match status" value="1"/>
</dbReference>
<evidence type="ECO:0000256" key="1">
    <source>
        <dbReference type="ARBA" id="ARBA00011073"/>
    </source>
</evidence>
<comment type="similarity">
    <text evidence="1 5 6">Belongs to the peptidase S8 family.</text>
</comment>
<feature type="active site" description="Charge relay system" evidence="5">
    <location>
        <position position="213"/>
    </location>
</feature>
<dbReference type="PROSITE" id="PS51892">
    <property type="entry name" value="SUBTILASE"/>
    <property type="match status" value="1"/>
</dbReference>
<dbReference type="InterPro" id="IPR036852">
    <property type="entry name" value="Peptidase_S8/S53_dom_sf"/>
</dbReference>
<dbReference type="GO" id="GO:0004252">
    <property type="term" value="F:serine-type endopeptidase activity"/>
    <property type="evidence" value="ECO:0007669"/>
    <property type="project" value="UniProtKB-UniRule"/>
</dbReference>
<dbReference type="PANTHER" id="PTHR43806">
    <property type="entry name" value="PEPTIDASE S8"/>
    <property type="match status" value="1"/>
</dbReference>
<accession>A0A2T0TE96</accession>
<keyword evidence="3 5" id="KW-0378">Hydrolase</keyword>